<evidence type="ECO:0000313" key="1">
    <source>
        <dbReference type="EMBL" id="KIK00084.1"/>
    </source>
</evidence>
<name>A0A0C9XER8_9AGAR</name>
<organism evidence="1 2">
    <name type="scientific">Laccaria amethystina LaAM-08-1</name>
    <dbReference type="NCBI Taxonomy" id="1095629"/>
    <lineage>
        <taxon>Eukaryota</taxon>
        <taxon>Fungi</taxon>
        <taxon>Dikarya</taxon>
        <taxon>Basidiomycota</taxon>
        <taxon>Agaricomycotina</taxon>
        <taxon>Agaricomycetes</taxon>
        <taxon>Agaricomycetidae</taxon>
        <taxon>Agaricales</taxon>
        <taxon>Agaricineae</taxon>
        <taxon>Hydnangiaceae</taxon>
        <taxon>Laccaria</taxon>
    </lineage>
</organism>
<keyword evidence="2" id="KW-1185">Reference proteome</keyword>
<dbReference type="EMBL" id="KN838633">
    <property type="protein sequence ID" value="KIK00084.1"/>
    <property type="molecule type" value="Genomic_DNA"/>
</dbReference>
<gene>
    <name evidence="1" type="ORF">K443DRAFT_618258</name>
</gene>
<reference evidence="1 2" key="1">
    <citation type="submission" date="2014-04" db="EMBL/GenBank/DDBJ databases">
        <authorList>
            <consortium name="DOE Joint Genome Institute"/>
            <person name="Kuo A."/>
            <person name="Kohler A."/>
            <person name="Nagy L.G."/>
            <person name="Floudas D."/>
            <person name="Copeland A."/>
            <person name="Barry K.W."/>
            <person name="Cichocki N."/>
            <person name="Veneault-Fourrey C."/>
            <person name="LaButti K."/>
            <person name="Lindquist E.A."/>
            <person name="Lipzen A."/>
            <person name="Lundell T."/>
            <person name="Morin E."/>
            <person name="Murat C."/>
            <person name="Sun H."/>
            <person name="Tunlid A."/>
            <person name="Henrissat B."/>
            <person name="Grigoriev I.V."/>
            <person name="Hibbett D.S."/>
            <person name="Martin F."/>
            <person name="Nordberg H.P."/>
            <person name="Cantor M.N."/>
            <person name="Hua S.X."/>
        </authorList>
    </citation>
    <scope>NUCLEOTIDE SEQUENCE [LARGE SCALE GENOMIC DNA]</scope>
    <source>
        <strain evidence="1 2">LaAM-08-1</strain>
    </source>
</reference>
<accession>A0A0C9XER8</accession>
<evidence type="ECO:0000313" key="2">
    <source>
        <dbReference type="Proteomes" id="UP000054477"/>
    </source>
</evidence>
<dbReference type="HOGENOM" id="CLU_2455110_0_0_1"/>
<reference evidence="2" key="2">
    <citation type="submission" date="2015-01" db="EMBL/GenBank/DDBJ databases">
        <title>Evolutionary Origins and Diversification of the Mycorrhizal Mutualists.</title>
        <authorList>
            <consortium name="DOE Joint Genome Institute"/>
            <consortium name="Mycorrhizal Genomics Consortium"/>
            <person name="Kohler A."/>
            <person name="Kuo A."/>
            <person name="Nagy L.G."/>
            <person name="Floudas D."/>
            <person name="Copeland A."/>
            <person name="Barry K.W."/>
            <person name="Cichocki N."/>
            <person name="Veneault-Fourrey C."/>
            <person name="LaButti K."/>
            <person name="Lindquist E.A."/>
            <person name="Lipzen A."/>
            <person name="Lundell T."/>
            <person name="Morin E."/>
            <person name="Murat C."/>
            <person name="Riley R."/>
            <person name="Ohm R."/>
            <person name="Sun H."/>
            <person name="Tunlid A."/>
            <person name="Henrissat B."/>
            <person name="Grigoriev I.V."/>
            <person name="Hibbett D.S."/>
            <person name="Martin F."/>
        </authorList>
    </citation>
    <scope>NUCLEOTIDE SEQUENCE [LARGE SCALE GENOMIC DNA]</scope>
    <source>
        <strain evidence="2">LaAM-08-1</strain>
    </source>
</reference>
<dbReference type="Proteomes" id="UP000054477">
    <property type="component" value="Unassembled WGS sequence"/>
</dbReference>
<protein>
    <submittedName>
        <fullName evidence="1">Uncharacterized protein</fullName>
    </submittedName>
</protein>
<sequence length="89" mass="10196">MRSFKAMRPDELGGGDWVKLRLRYQSLILTPSSRRSENAMKTRLLERSLLRQSTFCGAVDYLLISPFGNSKHDIANCQRMITRSGRASF</sequence>
<dbReference type="AlphaFoldDB" id="A0A0C9XER8"/>
<proteinExistence type="predicted"/>